<keyword evidence="1" id="KW-0812">Transmembrane</keyword>
<proteinExistence type="predicted"/>
<sequence>MQLVEDWQAVLKKAWSVKFNIAATLFGAAEVVVALVQPAGIPNGVFAGLAGLTTTAAVVARVLAQKELSDGADK</sequence>
<gene>
    <name evidence="2" type="ORF">HHL21_12310</name>
</gene>
<dbReference type="Proteomes" id="UP000583752">
    <property type="component" value="Unassembled WGS sequence"/>
</dbReference>
<evidence type="ECO:0000313" key="3">
    <source>
        <dbReference type="Proteomes" id="UP000583752"/>
    </source>
</evidence>
<feature type="transmembrane region" description="Helical" evidence="1">
    <location>
        <begin position="45"/>
        <end position="64"/>
    </location>
</feature>
<dbReference type="AlphaFoldDB" id="A0A848HKT9"/>
<dbReference type="Pfam" id="PF25612">
    <property type="entry name" value="DUF7940"/>
    <property type="match status" value="1"/>
</dbReference>
<dbReference type="EMBL" id="JABBGG010000006">
    <property type="protein sequence ID" value="NML61844.1"/>
    <property type="molecule type" value="Genomic_DNA"/>
</dbReference>
<keyword evidence="1" id="KW-1133">Transmembrane helix</keyword>
<keyword evidence="3" id="KW-1185">Reference proteome</keyword>
<evidence type="ECO:0000256" key="1">
    <source>
        <dbReference type="SAM" id="Phobius"/>
    </source>
</evidence>
<protein>
    <submittedName>
        <fullName evidence="2">Uncharacterized protein</fullName>
    </submittedName>
</protein>
<comment type="caution">
    <text evidence="2">The sequence shown here is derived from an EMBL/GenBank/DDBJ whole genome shotgun (WGS) entry which is preliminary data.</text>
</comment>
<feature type="transmembrane region" description="Helical" evidence="1">
    <location>
        <begin position="21"/>
        <end position="39"/>
    </location>
</feature>
<name>A0A848HKT9_9BURK</name>
<organism evidence="2 3">
    <name type="scientific">Massilia polaris</name>
    <dbReference type="NCBI Taxonomy" id="2728846"/>
    <lineage>
        <taxon>Bacteria</taxon>
        <taxon>Pseudomonadati</taxon>
        <taxon>Pseudomonadota</taxon>
        <taxon>Betaproteobacteria</taxon>
        <taxon>Burkholderiales</taxon>
        <taxon>Oxalobacteraceae</taxon>
        <taxon>Telluria group</taxon>
        <taxon>Massilia</taxon>
    </lineage>
</organism>
<evidence type="ECO:0000313" key="2">
    <source>
        <dbReference type="EMBL" id="NML61844.1"/>
    </source>
</evidence>
<reference evidence="2 3" key="1">
    <citation type="submission" date="2020-04" db="EMBL/GenBank/DDBJ databases">
        <title>Massilia sp. RP-1-19 isolated from soil.</title>
        <authorList>
            <person name="Dahal R.H."/>
        </authorList>
    </citation>
    <scope>NUCLEOTIDE SEQUENCE [LARGE SCALE GENOMIC DNA]</scope>
    <source>
        <strain evidence="2 3">RP-1-19</strain>
    </source>
</reference>
<dbReference type="InterPro" id="IPR057700">
    <property type="entry name" value="DUF7940"/>
</dbReference>
<keyword evidence="1" id="KW-0472">Membrane</keyword>
<accession>A0A848HKT9</accession>
<dbReference type="RefSeq" id="WP_169466202.1">
    <property type="nucleotide sequence ID" value="NZ_JABBGG010000006.1"/>
</dbReference>